<feature type="transmembrane region" description="Helical" evidence="7">
    <location>
        <begin position="236"/>
        <end position="261"/>
    </location>
</feature>
<dbReference type="Proteomes" id="UP000093355">
    <property type="component" value="Unassembled WGS sequence"/>
</dbReference>
<keyword evidence="4 7" id="KW-0812">Transmembrane</keyword>
<dbReference type="STRING" id="904291.A7J15_11760"/>
<dbReference type="InterPro" id="IPR035906">
    <property type="entry name" value="MetI-like_sf"/>
</dbReference>
<dbReference type="Pfam" id="PF00528">
    <property type="entry name" value="BPD_transp_1"/>
    <property type="match status" value="1"/>
</dbReference>
<reference evidence="8 9" key="1">
    <citation type="submission" date="2016-05" db="EMBL/GenBank/DDBJ databases">
        <authorList>
            <person name="Lavstsen T."/>
            <person name="Jespersen J.S."/>
        </authorList>
    </citation>
    <scope>NUCLEOTIDE SEQUENCE [LARGE SCALE GENOMIC DNA]</scope>
    <source>
        <strain evidence="8 9">YLB-01</strain>
    </source>
</reference>
<evidence type="ECO:0000313" key="9">
    <source>
        <dbReference type="Proteomes" id="UP000093355"/>
    </source>
</evidence>
<feature type="transmembrane region" description="Helical" evidence="7">
    <location>
        <begin position="281"/>
        <end position="307"/>
    </location>
</feature>
<evidence type="ECO:0000256" key="2">
    <source>
        <dbReference type="ARBA" id="ARBA00022448"/>
    </source>
</evidence>
<keyword evidence="9" id="KW-1185">Reference proteome</keyword>
<feature type="transmembrane region" description="Helical" evidence="7">
    <location>
        <begin position="174"/>
        <end position="194"/>
    </location>
</feature>
<dbReference type="PROSITE" id="PS50928">
    <property type="entry name" value="ABC_TM1"/>
    <property type="match status" value="1"/>
</dbReference>
<dbReference type="InterPro" id="IPR000515">
    <property type="entry name" value="MetI-like"/>
</dbReference>
<keyword evidence="6 7" id="KW-0472">Membrane</keyword>
<dbReference type="AlphaFoldDB" id="A0A1B9NIP5"/>
<dbReference type="CDD" id="cd06261">
    <property type="entry name" value="TM_PBP2"/>
    <property type="match status" value="1"/>
</dbReference>
<dbReference type="SUPFAM" id="SSF161098">
    <property type="entry name" value="MetI-like"/>
    <property type="match status" value="1"/>
</dbReference>
<gene>
    <name evidence="8" type="ORF">A7J15_11760</name>
</gene>
<protein>
    <submittedName>
        <fullName evidence="8">ABC transporter permease</fullName>
    </submittedName>
</protein>
<evidence type="ECO:0000256" key="3">
    <source>
        <dbReference type="ARBA" id="ARBA00022475"/>
    </source>
</evidence>
<evidence type="ECO:0000256" key="1">
    <source>
        <dbReference type="ARBA" id="ARBA00004651"/>
    </source>
</evidence>
<feature type="transmembrane region" description="Helical" evidence="7">
    <location>
        <begin position="137"/>
        <end position="162"/>
    </location>
</feature>
<organism evidence="8 9">
    <name type="scientific">Microbacterium sediminis</name>
    <dbReference type="NCBI Taxonomy" id="904291"/>
    <lineage>
        <taxon>Bacteria</taxon>
        <taxon>Bacillati</taxon>
        <taxon>Actinomycetota</taxon>
        <taxon>Actinomycetes</taxon>
        <taxon>Micrococcales</taxon>
        <taxon>Microbacteriaceae</taxon>
        <taxon>Microbacterium</taxon>
    </lineage>
</organism>
<keyword evidence="3" id="KW-1003">Cell membrane</keyword>
<comment type="similarity">
    <text evidence="7">Belongs to the binding-protein-dependent transport system permease family.</text>
</comment>
<keyword evidence="2 7" id="KW-0813">Transport</keyword>
<dbReference type="EMBL" id="LXMD01000002">
    <property type="protein sequence ID" value="OCG76455.1"/>
    <property type="molecule type" value="Genomic_DNA"/>
</dbReference>
<dbReference type="OrthoDB" id="147639at2"/>
<name>A0A1B9NIP5_9MICO</name>
<sequence length="318" mass="33941">MLERLRFIPSRLLHAIPVVFGVTILVFFMARMLPGDPATALLGEYATPDRVAELQAQMGLDKPVWEQYLTFMGKLLTGDLGSSLAYRKPVVDVIGGAIPVTLTLVVYSLTLCLLISIPLAAIAATKPGSVRDQAVRAFTLVGQGMPTFWVGVMLILILALGMRLFPVAGTGDGFLGALHSFFLPSLTMAIYLAPTTIRSLRTAMIGVLDSEYIGTARSKGLGPGGLFTRHVLRNSAIPAVSIVGVNIGHLVGGSLVIENVFALPGIGSFLVNSIFQRDFPIVQGVTLFVGILVVVVGIVTDIVYTLLDPRVDLNGRRS</sequence>
<dbReference type="Pfam" id="PF19300">
    <property type="entry name" value="BPD_transp_1_N"/>
    <property type="match status" value="1"/>
</dbReference>
<feature type="transmembrane region" description="Helical" evidence="7">
    <location>
        <begin position="12"/>
        <end position="33"/>
    </location>
</feature>
<comment type="caution">
    <text evidence="8">The sequence shown here is derived from an EMBL/GenBank/DDBJ whole genome shotgun (WGS) entry which is preliminary data.</text>
</comment>
<dbReference type="Gene3D" id="1.10.3720.10">
    <property type="entry name" value="MetI-like"/>
    <property type="match status" value="1"/>
</dbReference>
<evidence type="ECO:0000256" key="7">
    <source>
        <dbReference type="RuleBase" id="RU363032"/>
    </source>
</evidence>
<dbReference type="GO" id="GO:0005886">
    <property type="term" value="C:plasma membrane"/>
    <property type="evidence" value="ECO:0007669"/>
    <property type="project" value="UniProtKB-SubCell"/>
</dbReference>
<feature type="transmembrane region" description="Helical" evidence="7">
    <location>
        <begin position="104"/>
        <end position="125"/>
    </location>
</feature>
<dbReference type="PANTHER" id="PTHR43163:SF6">
    <property type="entry name" value="DIPEPTIDE TRANSPORT SYSTEM PERMEASE PROTEIN DPPB-RELATED"/>
    <property type="match status" value="1"/>
</dbReference>
<evidence type="ECO:0000256" key="4">
    <source>
        <dbReference type="ARBA" id="ARBA00022692"/>
    </source>
</evidence>
<proteinExistence type="inferred from homology"/>
<evidence type="ECO:0000313" key="8">
    <source>
        <dbReference type="EMBL" id="OCG76455.1"/>
    </source>
</evidence>
<dbReference type="InterPro" id="IPR045621">
    <property type="entry name" value="BPD_transp_1_N"/>
</dbReference>
<evidence type="ECO:0000256" key="6">
    <source>
        <dbReference type="ARBA" id="ARBA00023136"/>
    </source>
</evidence>
<evidence type="ECO:0000256" key="5">
    <source>
        <dbReference type="ARBA" id="ARBA00022989"/>
    </source>
</evidence>
<dbReference type="PANTHER" id="PTHR43163">
    <property type="entry name" value="DIPEPTIDE TRANSPORT SYSTEM PERMEASE PROTEIN DPPB-RELATED"/>
    <property type="match status" value="1"/>
</dbReference>
<keyword evidence="5 7" id="KW-1133">Transmembrane helix</keyword>
<dbReference type="RefSeq" id="WP_067028211.1">
    <property type="nucleotide sequence ID" value="NZ_CP038256.1"/>
</dbReference>
<accession>A0A1B9NIP5</accession>
<comment type="subcellular location">
    <subcellularLocation>
        <location evidence="1 7">Cell membrane</location>
        <topology evidence="1 7">Multi-pass membrane protein</topology>
    </subcellularLocation>
</comment>
<dbReference type="GO" id="GO:0055085">
    <property type="term" value="P:transmembrane transport"/>
    <property type="evidence" value="ECO:0007669"/>
    <property type="project" value="InterPro"/>
</dbReference>